<dbReference type="Gene3D" id="3.40.50.1820">
    <property type="entry name" value="alpha/beta hydrolase"/>
    <property type="match status" value="1"/>
</dbReference>
<dbReference type="RefSeq" id="WP_381011160.1">
    <property type="nucleotide sequence ID" value="NZ_JBHTJF010000022.1"/>
</dbReference>
<keyword evidence="3" id="KW-1185">Reference proteome</keyword>
<sequence length="296" mass="33893">MQDLQLQVKRSSMPLQMADGTNVYTVCYEPLGESKGYIQVLHGMLEHTGRYDEMMSYFASLGYIVFAHDQRAHGHTANGQLGVVEQSMYYEEDAQAVRAHYVKDLSKRYILFGHSMGSFIARQLVLTDATIQEAIIASTGCPPKFAVRAGETLAKYRNQQQDKLLSKLTFLGFNRKFEGVTDVDWLSSDAEAVERYVADEMTGAIANSRFHEQLFALIVRMYDNERHLPQRKRLLFLGGTEDPVGKEGRDVRRLASKYAKQNEVTLYMMENARHELFHERAKASVYAVMESWLRHE</sequence>
<dbReference type="Pfam" id="PF12146">
    <property type="entry name" value="Hydrolase_4"/>
    <property type="match status" value="1"/>
</dbReference>
<dbReference type="InterPro" id="IPR051044">
    <property type="entry name" value="MAG_DAG_Lipase"/>
</dbReference>
<dbReference type="InterPro" id="IPR022742">
    <property type="entry name" value="Hydrolase_4"/>
</dbReference>
<dbReference type="EMBL" id="JBHTJF010000022">
    <property type="protein sequence ID" value="MFD0943399.1"/>
    <property type="molecule type" value="Genomic_DNA"/>
</dbReference>
<gene>
    <name evidence="2" type="ORF">ACFQ0V_06375</name>
</gene>
<dbReference type="SUPFAM" id="SSF53474">
    <property type="entry name" value="alpha/beta-Hydrolases"/>
    <property type="match status" value="1"/>
</dbReference>
<dbReference type="Proteomes" id="UP001596976">
    <property type="component" value="Unassembled WGS sequence"/>
</dbReference>
<reference evidence="3" key="1">
    <citation type="journal article" date="2019" name="Int. J. Syst. Evol. Microbiol.">
        <title>The Global Catalogue of Microorganisms (GCM) 10K type strain sequencing project: providing services to taxonomists for standard genome sequencing and annotation.</title>
        <authorList>
            <consortium name="The Broad Institute Genomics Platform"/>
            <consortium name="The Broad Institute Genome Sequencing Center for Infectious Disease"/>
            <person name="Wu L."/>
            <person name="Ma J."/>
        </authorList>
    </citation>
    <scope>NUCLEOTIDE SEQUENCE [LARGE SCALE GENOMIC DNA]</scope>
    <source>
        <strain evidence="3">CCUG 63563</strain>
    </source>
</reference>
<organism evidence="2 3">
    <name type="scientific">Savagea faecisuis</name>
    <dbReference type="NCBI Taxonomy" id="1274803"/>
    <lineage>
        <taxon>Bacteria</taxon>
        <taxon>Bacillati</taxon>
        <taxon>Bacillota</taxon>
        <taxon>Bacilli</taxon>
        <taxon>Bacillales</taxon>
        <taxon>Caryophanaceae</taxon>
        <taxon>Savagea</taxon>
    </lineage>
</organism>
<keyword evidence="2" id="KW-0378">Hydrolase</keyword>
<evidence type="ECO:0000313" key="2">
    <source>
        <dbReference type="EMBL" id="MFD0943399.1"/>
    </source>
</evidence>
<dbReference type="InterPro" id="IPR029058">
    <property type="entry name" value="AB_hydrolase_fold"/>
</dbReference>
<comment type="caution">
    <text evidence="2">The sequence shown here is derived from an EMBL/GenBank/DDBJ whole genome shotgun (WGS) entry which is preliminary data.</text>
</comment>
<evidence type="ECO:0000313" key="3">
    <source>
        <dbReference type="Proteomes" id="UP001596976"/>
    </source>
</evidence>
<proteinExistence type="predicted"/>
<protein>
    <submittedName>
        <fullName evidence="2">Alpha/beta hydrolase</fullName>
    </submittedName>
</protein>
<name>A0ABW3GW30_9BACL</name>
<dbReference type="GO" id="GO:0016787">
    <property type="term" value="F:hydrolase activity"/>
    <property type="evidence" value="ECO:0007669"/>
    <property type="project" value="UniProtKB-KW"/>
</dbReference>
<evidence type="ECO:0000259" key="1">
    <source>
        <dbReference type="Pfam" id="PF12146"/>
    </source>
</evidence>
<dbReference type="PANTHER" id="PTHR11614">
    <property type="entry name" value="PHOSPHOLIPASE-RELATED"/>
    <property type="match status" value="1"/>
</dbReference>
<accession>A0ABW3GW30</accession>
<feature type="domain" description="Serine aminopeptidase S33" evidence="1">
    <location>
        <begin position="33"/>
        <end position="280"/>
    </location>
</feature>